<protein>
    <submittedName>
        <fullName evidence="1">Uncharacterized protein</fullName>
    </submittedName>
</protein>
<evidence type="ECO:0000313" key="2">
    <source>
        <dbReference type="Proteomes" id="UP000296049"/>
    </source>
</evidence>
<reference evidence="2" key="1">
    <citation type="journal article" date="2013" name="Nat. Genet.">
        <title>The duck genome and transcriptome provide insight into an avian influenza virus reservoir species.</title>
        <authorList>
            <person name="Huang Y."/>
            <person name="Li Y."/>
            <person name="Burt D.W."/>
            <person name="Chen H."/>
            <person name="Zhang Y."/>
            <person name="Qian W."/>
            <person name="Kim H."/>
            <person name="Gan S."/>
            <person name="Zhao Y."/>
            <person name="Li J."/>
            <person name="Yi K."/>
            <person name="Feng H."/>
            <person name="Zhu P."/>
            <person name="Li B."/>
            <person name="Liu Q."/>
            <person name="Fairley S."/>
            <person name="Magor K.E."/>
            <person name="Du Z."/>
            <person name="Hu X."/>
            <person name="Goodman L."/>
            <person name="Tafer H."/>
            <person name="Vignal A."/>
            <person name="Lee T."/>
            <person name="Kim K.W."/>
            <person name="Sheng Z."/>
            <person name="An Y."/>
            <person name="Searle S."/>
            <person name="Herrero J."/>
            <person name="Groenen M.A."/>
            <person name="Crooijmans R.P."/>
            <person name="Faraut T."/>
            <person name="Cai Q."/>
            <person name="Webster R.G."/>
            <person name="Aldridge J.R."/>
            <person name="Warren W.C."/>
            <person name="Bartschat S."/>
            <person name="Kehr S."/>
            <person name="Marz M."/>
            <person name="Stadler P.F."/>
            <person name="Smith J."/>
            <person name="Kraus R.H."/>
            <person name="Zhao Y."/>
            <person name="Ren L."/>
            <person name="Fei J."/>
            <person name="Morisson M."/>
            <person name="Kaiser P."/>
            <person name="Griffin D.K."/>
            <person name="Rao M."/>
            <person name="Pitel F."/>
            <person name="Wang J."/>
            <person name="Li N."/>
        </authorList>
    </citation>
    <scope>NUCLEOTIDE SEQUENCE [LARGE SCALE GENOMIC DNA]</scope>
</reference>
<dbReference type="EMBL" id="KB743032">
    <property type="protein sequence ID" value="EOB01853.1"/>
    <property type="molecule type" value="Genomic_DNA"/>
</dbReference>
<proteinExistence type="predicted"/>
<organism evidence="1 2">
    <name type="scientific">Anas platyrhynchos</name>
    <name type="common">Mallard</name>
    <name type="synonym">Anas boschas</name>
    <dbReference type="NCBI Taxonomy" id="8839"/>
    <lineage>
        <taxon>Eukaryota</taxon>
        <taxon>Metazoa</taxon>
        <taxon>Chordata</taxon>
        <taxon>Craniata</taxon>
        <taxon>Vertebrata</taxon>
        <taxon>Euteleostomi</taxon>
        <taxon>Archelosauria</taxon>
        <taxon>Archosauria</taxon>
        <taxon>Dinosauria</taxon>
        <taxon>Saurischia</taxon>
        <taxon>Theropoda</taxon>
        <taxon>Coelurosauria</taxon>
        <taxon>Aves</taxon>
        <taxon>Neognathae</taxon>
        <taxon>Galloanserae</taxon>
        <taxon>Anseriformes</taxon>
        <taxon>Anatidae</taxon>
        <taxon>Anatinae</taxon>
        <taxon>Anas</taxon>
    </lineage>
</organism>
<dbReference type="AlphaFoldDB" id="R0LN75"/>
<evidence type="ECO:0000313" key="1">
    <source>
        <dbReference type="EMBL" id="EOB01853.1"/>
    </source>
</evidence>
<name>R0LN75_ANAPL</name>
<dbReference type="Proteomes" id="UP000296049">
    <property type="component" value="Unassembled WGS sequence"/>
</dbReference>
<keyword evidence="2" id="KW-1185">Reference proteome</keyword>
<accession>R0LN75</accession>
<sequence>MGKYQRNGPSKRQTCVLLLSSLSYTPVDGICPHSKTFLRLESSCNIKSTNFVLNSDASASLTTHEKHRKEKQNGARRFVLRAEKVVMDKRGLYRLQQLLQNLTQFKNCEELPLPCQCCLKKMRFKPRNNKAAVGTGTKIAICRQLHRKFEELQTFSKCSFVGKGWRENQSQNSPHYITRTDPSSKIVAKGAESESLIELRAEHPNLSPVTSQIARSCGSQMYLAFNVLTDLRSELNAVQEETTCYPSNRARE</sequence>
<gene>
    <name evidence="1" type="ORF">Anapl_14025</name>
</gene>